<keyword evidence="3" id="KW-1185">Reference proteome</keyword>
<organism evidence="2 3">
    <name type="scientific">Phormidium pseudopriestleyi FRX01</name>
    <dbReference type="NCBI Taxonomy" id="1759528"/>
    <lineage>
        <taxon>Bacteria</taxon>
        <taxon>Bacillati</taxon>
        <taxon>Cyanobacteriota</taxon>
        <taxon>Cyanophyceae</taxon>
        <taxon>Oscillatoriophycideae</taxon>
        <taxon>Oscillatoriales</taxon>
        <taxon>Oscillatoriaceae</taxon>
        <taxon>Phormidium</taxon>
    </lineage>
</organism>
<accession>A0ABS3FQT4</accession>
<evidence type="ECO:0000313" key="2">
    <source>
        <dbReference type="EMBL" id="MBO0349470.1"/>
    </source>
</evidence>
<dbReference type="Proteomes" id="UP000664844">
    <property type="component" value="Unassembled WGS sequence"/>
</dbReference>
<evidence type="ECO:0000256" key="1">
    <source>
        <dbReference type="SAM" id="MobiDB-lite"/>
    </source>
</evidence>
<gene>
    <name evidence="2" type="ORF">J0895_10190</name>
</gene>
<comment type="caution">
    <text evidence="2">The sequence shown here is derived from an EMBL/GenBank/DDBJ whole genome shotgun (WGS) entry which is preliminary data.</text>
</comment>
<dbReference type="RefSeq" id="WP_207087994.1">
    <property type="nucleotide sequence ID" value="NZ_JAFLQW010000279.1"/>
</dbReference>
<sequence>MNASLFTKTVLGTAAAGVTLLVVSASPLVAQRPVAPARPMTPEQMQQQHQEMRVQIEEMRAQMQERQEMQEHCHGMMGGGMMGGGEDAHNHQNHQNHTPQ</sequence>
<name>A0ABS3FQT4_9CYAN</name>
<feature type="compositionally biased region" description="Gly residues" evidence="1">
    <location>
        <begin position="76"/>
        <end position="85"/>
    </location>
</feature>
<protein>
    <submittedName>
        <fullName evidence="2">Uncharacterized protein</fullName>
    </submittedName>
</protein>
<feature type="region of interest" description="Disordered" evidence="1">
    <location>
        <begin position="74"/>
        <end position="100"/>
    </location>
</feature>
<proteinExistence type="predicted"/>
<dbReference type="EMBL" id="JAFLQW010000279">
    <property type="protein sequence ID" value="MBO0349470.1"/>
    <property type="molecule type" value="Genomic_DNA"/>
</dbReference>
<reference evidence="2 3" key="1">
    <citation type="submission" date="2021-03" db="EMBL/GenBank/DDBJ databases">
        <title>Metabolic Capacity of the Antarctic Cyanobacterium Phormidium pseudopriestleyi that Sustains Oxygenic Photosynthesis in the Presence of Hydrogen Sulfide.</title>
        <authorList>
            <person name="Lumian J.E."/>
            <person name="Jungblut A.D."/>
            <person name="Dillon M.L."/>
            <person name="Hawes I."/>
            <person name="Doran P.T."/>
            <person name="Mackey T.J."/>
            <person name="Dick G.J."/>
            <person name="Grettenberger C.L."/>
            <person name="Sumner D.Y."/>
        </authorList>
    </citation>
    <scope>NUCLEOTIDE SEQUENCE [LARGE SCALE GENOMIC DNA]</scope>
    <source>
        <strain evidence="2 3">FRX01</strain>
    </source>
</reference>
<evidence type="ECO:0000313" key="3">
    <source>
        <dbReference type="Proteomes" id="UP000664844"/>
    </source>
</evidence>